<gene>
    <name evidence="1" type="ORF">GCM10009675_06590</name>
</gene>
<accession>A0ABP4FPR9</accession>
<evidence type="ECO:0000313" key="1">
    <source>
        <dbReference type="EMBL" id="GAA1194462.1"/>
    </source>
</evidence>
<dbReference type="Proteomes" id="UP001500467">
    <property type="component" value="Unassembled WGS sequence"/>
</dbReference>
<sequence length="130" mass="13314">MPSGGGGEDPGPAALATKLRALTEDVCYRSPADIDPTACEKYVTQLGSIAGSAQDAARGEHGGEDNAALTKASKNLDKAVSTYNGEQCGRSAGGSRDDEACTQTLQDVADALGDVQSEVEQLPEVSGRSR</sequence>
<evidence type="ECO:0000313" key="2">
    <source>
        <dbReference type="Proteomes" id="UP001500467"/>
    </source>
</evidence>
<keyword evidence="2" id="KW-1185">Reference proteome</keyword>
<name>A0ABP4FPR9_9PSEU</name>
<protein>
    <submittedName>
        <fullName evidence="1">Uncharacterized protein</fullName>
    </submittedName>
</protein>
<comment type="caution">
    <text evidence="1">The sequence shown here is derived from an EMBL/GenBank/DDBJ whole genome shotgun (WGS) entry which is preliminary data.</text>
</comment>
<proteinExistence type="predicted"/>
<dbReference type="EMBL" id="BAAALM010000003">
    <property type="protein sequence ID" value="GAA1194462.1"/>
    <property type="molecule type" value="Genomic_DNA"/>
</dbReference>
<organism evidence="1 2">
    <name type="scientific">Prauserella alba</name>
    <dbReference type="NCBI Taxonomy" id="176898"/>
    <lineage>
        <taxon>Bacteria</taxon>
        <taxon>Bacillati</taxon>
        <taxon>Actinomycetota</taxon>
        <taxon>Actinomycetes</taxon>
        <taxon>Pseudonocardiales</taxon>
        <taxon>Pseudonocardiaceae</taxon>
        <taxon>Prauserella</taxon>
    </lineage>
</organism>
<reference evidence="2" key="1">
    <citation type="journal article" date="2019" name="Int. J. Syst. Evol. Microbiol.">
        <title>The Global Catalogue of Microorganisms (GCM) 10K type strain sequencing project: providing services to taxonomists for standard genome sequencing and annotation.</title>
        <authorList>
            <consortium name="The Broad Institute Genomics Platform"/>
            <consortium name="The Broad Institute Genome Sequencing Center for Infectious Disease"/>
            <person name="Wu L."/>
            <person name="Ma J."/>
        </authorList>
    </citation>
    <scope>NUCLEOTIDE SEQUENCE [LARGE SCALE GENOMIC DNA]</scope>
    <source>
        <strain evidence="2">JCM 13022</strain>
    </source>
</reference>